<feature type="domain" description="Cathepsin propeptide inhibitor" evidence="3">
    <location>
        <begin position="37"/>
        <end position="92"/>
    </location>
</feature>
<evidence type="ECO:0000313" key="4">
    <source>
        <dbReference type="EnsemblPlants" id="LPERR01G34200.1"/>
    </source>
</evidence>
<sequence>MAAALLLMLLTYPALLMLQMSPAAAADTYEQESRRMFVEWKAKMEKPYEDAGEEECRYAVFKNARRRVARANADGANSGLFNSLSDRVVGEEITRVRIGERSFEEETRRMFVAWKDEHGKSYRDAGEEDCRYKLFKANRRVVVKLNVVAAGEAVYGLNEFGDLTNEEVRDRCDGRGGEEMERKLSSRWPGRLPVHFQGTETEYTESGASGIPGDEAQAKIH</sequence>
<reference evidence="4 5" key="1">
    <citation type="submission" date="2012-08" db="EMBL/GenBank/DDBJ databases">
        <title>Oryza genome evolution.</title>
        <authorList>
            <person name="Wing R.A."/>
        </authorList>
    </citation>
    <scope>NUCLEOTIDE SEQUENCE</scope>
</reference>
<name>A0A0D9V8Q2_9ORYZ</name>
<feature type="region of interest" description="Disordered" evidence="1">
    <location>
        <begin position="200"/>
        <end position="221"/>
    </location>
</feature>
<proteinExistence type="predicted"/>
<dbReference type="InterPro" id="IPR013201">
    <property type="entry name" value="Prot_inhib_I29"/>
</dbReference>
<organism evidence="4 5">
    <name type="scientific">Leersia perrieri</name>
    <dbReference type="NCBI Taxonomy" id="77586"/>
    <lineage>
        <taxon>Eukaryota</taxon>
        <taxon>Viridiplantae</taxon>
        <taxon>Streptophyta</taxon>
        <taxon>Embryophyta</taxon>
        <taxon>Tracheophyta</taxon>
        <taxon>Spermatophyta</taxon>
        <taxon>Magnoliopsida</taxon>
        <taxon>Liliopsida</taxon>
        <taxon>Poales</taxon>
        <taxon>Poaceae</taxon>
        <taxon>BOP clade</taxon>
        <taxon>Oryzoideae</taxon>
        <taxon>Oryzeae</taxon>
        <taxon>Oryzinae</taxon>
        <taxon>Leersia</taxon>
    </lineage>
</organism>
<evidence type="ECO:0000256" key="1">
    <source>
        <dbReference type="SAM" id="MobiDB-lite"/>
    </source>
</evidence>
<dbReference type="InterPro" id="IPR038765">
    <property type="entry name" value="Papain-like_cys_pep_sf"/>
</dbReference>
<protein>
    <recommendedName>
        <fullName evidence="3">Cathepsin propeptide inhibitor domain-containing protein</fullName>
    </recommendedName>
</protein>
<dbReference type="EnsemblPlants" id="LPERR01G34200.1">
    <property type="protein sequence ID" value="LPERR01G34200.1"/>
    <property type="gene ID" value="LPERR01G34200"/>
</dbReference>
<dbReference type="Gene3D" id="1.10.287.2250">
    <property type="match status" value="2"/>
</dbReference>
<dbReference type="SUPFAM" id="SSF54001">
    <property type="entry name" value="Cysteine proteinases"/>
    <property type="match status" value="1"/>
</dbReference>
<accession>A0A0D9V8Q2</accession>
<feature type="domain" description="Cathepsin propeptide inhibitor" evidence="3">
    <location>
        <begin position="111"/>
        <end position="168"/>
    </location>
</feature>
<evidence type="ECO:0000256" key="2">
    <source>
        <dbReference type="SAM" id="SignalP"/>
    </source>
</evidence>
<reference evidence="5" key="2">
    <citation type="submission" date="2013-12" db="EMBL/GenBank/DDBJ databases">
        <authorList>
            <person name="Yu Y."/>
            <person name="Lee S."/>
            <person name="de Baynast K."/>
            <person name="Wissotski M."/>
            <person name="Liu L."/>
            <person name="Talag J."/>
            <person name="Goicoechea J."/>
            <person name="Angelova A."/>
            <person name="Jetty R."/>
            <person name="Kudrna D."/>
            <person name="Golser W."/>
            <person name="Rivera L."/>
            <person name="Zhang J."/>
            <person name="Wing R."/>
        </authorList>
    </citation>
    <scope>NUCLEOTIDE SEQUENCE</scope>
</reference>
<dbReference type="AlphaFoldDB" id="A0A0D9V8Q2"/>
<evidence type="ECO:0000259" key="3">
    <source>
        <dbReference type="SMART" id="SM00848"/>
    </source>
</evidence>
<reference evidence="4" key="3">
    <citation type="submission" date="2015-04" db="UniProtKB">
        <authorList>
            <consortium name="EnsemblPlants"/>
        </authorList>
    </citation>
    <scope>IDENTIFICATION</scope>
</reference>
<keyword evidence="2" id="KW-0732">Signal</keyword>
<feature type="signal peptide" evidence="2">
    <location>
        <begin position="1"/>
        <end position="25"/>
    </location>
</feature>
<dbReference type="Gramene" id="LPERR01G34200.1">
    <property type="protein sequence ID" value="LPERR01G34200.1"/>
    <property type="gene ID" value="LPERR01G34200"/>
</dbReference>
<dbReference type="Proteomes" id="UP000032180">
    <property type="component" value="Chromosome 1"/>
</dbReference>
<dbReference type="HOGENOM" id="CLU_1318408_0_0_1"/>
<dbReference type="eggNOG" id="ENOG502R1IF">
    <property type="taxonomic scope" value="Eukaryota"/>
</dbReference>
<dbReference type="Pfam" id="PF08246">
    <property type="entry name" value="Inhibitor_I29"/>
    <property type="match status" value="1"/>
</dbReference>
<dbReference type="SMART" id="SM00848">
    <property type="entry name" value="Inhibitor_I29"/>
    <property type="match status" value="2"/>
</dbReference>
<feature type="chain" id="PRO_5002347655" description="Cathepsin propeptide inhibitor domain-containing protein" evidence="2">
    <location>
        <begin position="26"/>
        <end position="221"/>
    </location>
</feature>
<evidence type="ECO:0000313" key="5">
    <source>
        <dbReference type="Proteomes" id="UP000032180"/>
    </source>
</evidence>
<dbReference type="STRING" id="77586.A0A0D9V8Q2"/>
<keyword evidence="5" id="KW-1185">Reference proteome</keyword>